<feature type="region of interest" description="Disordered" evidence="3">
    <location>
        <begin position="271"/>
        <end position="309"/>
    </location>
</feature>
<feature type="region of interest" description="Disordered" evidence="3">
    <location>
        <begin position="237"/>
        <end position="256"/>
    </location>
</feature>
<accession>A0AAN9ZEP0</accession>
<proteinExistence type="predicted"/>
<dbReference type="Gene3D" id="3.30.710.10">
    <property type="entry name" value="Potassium Channel Kv1.1, Chain A"/>
    <property type="match status" value="1"/>
</dbReference>
<dbReference type="PROSITE" id="PS50097">
    <property type="entry name" value="BTB"/>
    <property type="match status" value="1"/>
</dbReference>
<organism evidence="5 6">
    <name type="scientific">Gryllus longicercus</name>
    <dbReference type="NCBI Taxonomy" id="2509291"/>
    <lineage>
        <taxon>Eukaryota</taxon>
        <taxon>Metazoa</taxon>
        <taxon>Ecdysozoa</taxon>
        <taxon>Arthropoda</taxon>
        <taxon>Hexapoda</taxon>
        <taxon>Insecta</taxon>
        <taxon>Pterygota</taxon>
        <taxon>Neoptera</taxon>
        <taxon>Polyneoptera</taxon>
        <taxon>Orthoptera</taxon>
        <taxon>Ensifera</taxon>
        <taxon>Gryllidea</taxon>
        <taxon>Grylloidea</taxon>
        <taxon>Gryllidae</taxon>
        <taxon>Gryllinae</taxon>
        <taxon>Gryllus</taxon>
    </lineage>
</organism>
<feature type="compositionally biased region" description="Polar residues" evidence="3">
    <location>
        <begin position="140"/>
        <end position="155"/>
    </location>
</feature>
<dbReference type="AlphaFoldDB" id="A0AAN9ZEP0"/>
<protein>
    <recommendedName>
        <fullName evidence="4">BTB domain-containing protein</fullName>
    </recommendedName>
</protein>
<gene>
    <name evidence="5" type="ORF">R5R35_000316</name>
</gene>
<dbReference type="EMBL" id="JAZDUA010000017">
    <property type="protein sequence ID" value="KAK7873016.1"/>
    <property type="molecule type" value="Genomic_DNA"/>
</dbReference>
<dbReference type="InterPro" id="IPR051095">
    <property type="entry name" value="Dros_DevTransReg"/>
</dbReference>
<evidence type="ECO:0000313" key="5">
    <source>
        <dbReference type="EMBL" id="KAK7873016.1"/>
    </source>
</evidence>
<feature type="region of interest" description="Disordered" evidence="3">
    <location>
        <begin position="134"/>
        <end position="156"/>
    </location>
</feature>
<feature type="compositionally biased region" description="Polar residues" evidence="3">
    <location>
        <begin position="558"/>
        <end position="577"/>
    </location>
</feature>
<dbReference type="Proteomes" id="UP001378592">
    <property type="component" value="Unassembled WGS sequence"/>
</dbReference>
<dbReference type="GO" id="GO:0006357">
    <property type="term" value="P:regulation of transcription by RNA polymerase II"/>
    <property type="evidence" value="ECO:0007669"/>
    <property type="project" value="TreeGrafter"/>
</dbReference>
<feature type="compositionally biased region" description="Basic and acidic residues" evidence="3">
    <location>
        <begin position="463"/>
        <end position="473"/>
    </location>
</feature>
<evidence type="ECO:0000256" key="2">
    <source>
        <dbReference type="ARBA" id="ARBA00023242"/>
    </source>
</evidence>
<feature type="region of interest" description="Disordered" evidence="3">
    <location>
        <begin position="535"/>
        <end position="582"/>
    </location>
</feature>
<feature type="region of interest" description="Disordered" evidence="3">
    <location>
        <begin position="452"/>
        <end position="500"/>
    </location>
</feature>
<dbReference type="GO" id="GO:0005634">
    <property type="term" value="C:nucleus"/>
    <property type="evidence" value="ECO:0007669"/>
    <property type="project" value="UniProtKB-SubCell"/>
</dbReference>
<feature type="domain" description="BTB" evidence="4">
    <location>
        <begin position="30"/>
        <end position="95"/>
    </location>
</feature>
<evidence type="ECO:0000256" key="1">
    <source>
        <dbReference type="ARBA" id="ARBA00004123"/>
    </source>
</evidence>
<evidence type="ECO:0000256" key="3">
    <source>
        <dbReference type="SAM" id="MobiDB-lite"/>
    </source>
</evidence>
<dbReference type="InterPro" id="IPR011333">
    <property type="entry name" value="SKP1/BTB/POZ_sf"/>
</dbReference>
<evidence type="ECO:0000259" key="4">
    <source>
        <dbReference type="PROSITE" id="PS50097"/>
    </source>
</evidence>
<dbReference type="Pfam" id="PF00651">
    <property type="entry name" value="BTB"/>
    <property type="match status" value="1"/>
</dbReference>
<reference evidence="5 6" key="1">
    <citation type="submission" date="2024-03" db="EMBL/GenBank/DDBJ databases">
        <title>The genome assembly and annotation of the cricket Gryllus longicercus Weissman &amp; Gray.</title>
        <authorList>
            <person name="Szrajer S."/>
            <person name="Gray D."/>
            <person name="Ylla G."/>
        </authorList>
    </citation>
    <scope>NUCLEOTIDE SEQUENCE [LARGE SCALE GENOMIC DNA]</scope>
    <source>
        <strain evidence="5">DAG 2021-001</strain>
        <tissue evidence="5">Whole body minus gut</tissue>
    </source>
</reference>
<dbReference type="PANTHER" id="PTHR23110">
    <property type="entry name" value="BTB DOMAIN TRANSCRIPTION FACTOR"/>
    <property type="match status" value="1"/>
</dbReference>
<dbReference type="SUPFAM" id="SSF54695">
    <property type="entry name" value="POZ domain"/>
    <property type="match status" value="1"/>
</dbReference>
<keyword evidence="6" id="KW-1185">Reference proteome</keyword>
<comment type="caution">
    <text evidence="5">The sequence shown here is derived from an EMBL/GenBank/DDBJ whole genome shotgun (WGS) entry which is preliminary data.</text>
</comment>
<dbReference type="CDD" id="cd18315">
    <property type="entry name" value="BTB_POZ_BAB-like"/>
    <property type="match status" value="1"/>
</dbReference>
<dbReference type="SMART" id="SM00225">
    <property type="entry name" value="BTB"/>
    <property type="match status" value="1"/>
</dbReference>
<dbReference type="InterPro" id="IPR000210">
    <property type="entry name" value="BTB/POZ_dom"/>
</dbReference>
<dbReference type="PANTHER" id="PTHR23110:SF99">
    <property type="entry name" value="BROAD-COMPLEX CORE PROTEIN ISOFORM 6"/>
    <property type="match status" value="1"/>
</dbReference>
<feature type="compositionally biased region" description="Basic residues" evidence="3">
    <location>
        <begin position="475"/>
        <end position="487"/>
    </location>
</feature>
<comment type="subcellular location">
    <subcellularLocation>
        <location evidence="1">Nucleus</location>
    </subcellularLocation>
</comment>
<feature type="compositionally biased region" description="Basic and acidic residues" evidence="3">
    <location>
        <begin position="279"/>
        <end position="295"/>
    </location>
</feature>
<evidence type="ECO:0000313" key="6">
    <source>
        <dbReference type="Proteomes" id="UP001378592"/>
    </source>
</evidence>
<sequence length="591" mass="64786">MAEHFSLRWNNFHRNMSSGFRTLLMEDSLVDVTLAADGRFVQAHRLVLSVCSPYFKKLFSTTPCSHPIVVMKDVHFKQLTDILSFMYQGEVNVHQEELADFLKTAELLQIRGLAEQNVEDVNVTTFKHASSQSACSESSGTLPSNSQSVLSQETQPHVRLNRTAFEQKLSAQVGSSANRVPAAAQSMLHQSSSASNLAPQISMKQGPSTSMFIGVQVKEEVPDVPSEVDQDIDAHEYLTGESGVDGTSLDSPDVLGIGEAEPTHVVEKNLCTAPSGQDGARKSPERSQSKSDREGGSCVAEPLKKTRHRRQRTIALNKIRRFLVTPKRSRRIAFARKMKGKKQVLLKAGLSSENVADVSKQLSSTSRNTLNSKLSPQNPLLQDHIYAAPATSMMAVCEDDNKVVLEEIEHKEDNKDISKKEFKGQDPKKLIALEDSKDKIDTIVKRKVKANATGKSKKYHPLSNDDKKDETTNKIKNKKITPLKKTKKENLLKNGSSPLRRNNVNKKKIIVVIAAKKTKSAVALARKIQPPIRSRTLTKRPGGIERSGSGATIHLRSSAPQSNSGAKDSTGSATNGQACRHSGCLGCRGGN</sequence>
<keyword evidence="2" id="KW-0539">Nucleus</keyword>
<name>A0AAN9ZEP0_9ORTH</name>